<evidence type="ECO:0000256" key="3">
    <source>
        <dbReference type="ARBA" id="ARBA00012572"/>
    </source>
</evidence>
<keyword evidence="6 9" id="KW-0822">Tryptophan biosynthesis</keyword>
<comment type="catalytic activity">
    <reaction evidence="1 9">
        <text>N-(5-phospho-beta-D-ribosyl)anthranilate = 1-(2-carboxyphenylamino)-1-deoxy-D-ribulose 5-phosphate</text>
        <dbReference type="Rhea" id="RHEA:21540"/>
        <dbReference type="ChEBI" id="CHEBI:18277"/>
        <dbReference type="ChEBI" id="CHEBI:58613"/>
        <dbReference type="EC" id="5.3.1.24"/>
    </reaction>
</comment>
<reference evidence="11 12" key="1">
    <citation type="journal article" date="2019" name="Int. J. Syst. Evol. Microbiol.">
        <title>The Global Catalogue of Microorganisms (GCM) 10K type strain sequencing project: providing services to taxonomists for standard genome sequencing and annotation.</title>
        <authorList>
            <consortium name="The Broad Institute Genomics Platform"/>
            <consortium name="The Broad Institute Genome Sequencing Center for Infectious Disease"/>
            <person name="Wu L."/>
            <person name="Ma J."/>
        </authorList>
    </citation>
    <scope>NUCLEOTIDE SEQUENCE [LARGE SCALE GENOMIC DNA]</scope>
    <source>
        <strain evidence="11 12">JCM 15134</strain>
    </source>
</reference>
<evidence type="ECO:0000256" key="9">
    <source>
        <dbReference type="HAMAP-Rule" id="MF_00135"/>
    </source>
</evidence>
<dbReference type="NCBIfam" id="NF002298">
    <property type="entry name" value="PRK01222.1-4"/>
    <property type="match status" value="1"/>
</dbReference>
<organism evidence="11 12">
    <name type="scientific">Marinobacterium maritimum</name>
    <dbReference type="NCBI Taxonomy" id="500162"/>
    <lineage>
        <taxon>Bacteria</taxon>
        <taxon>Pseudomonadati</taxon>
        <taxon>Pseudomonadota</taxon>
        <taxon>Gammaproteobacteria</taxon>
        <taxon>Oceanospirillales</taxon>
        <taxon>Oceanospirillaceae</taxon>
        <taxon>Marinobacterium</taxon>
    </lineage>
</organism>
<dbReference type="SUPFAM" id="SSF51366">
    <property type="entry name" value="Ribulose-phoshate binding barrel"/>
    <property type="match status" value="1"/>
</dbReference>
<evidence type="ECO:0000313" key="12">
    <source>
        <dbReference type="Proteomes" id="UP001499915"/>
    </source>
</evidence>
<evidence type="ECO:0000259" key="10">
    <source>
        <dbReference type="Pfam" id="PF00697"/>
    </source>
</evidence>
<dbReference type="EC" id="5.3.1.24" evidence="3 9"/>
<keyword evidence="5 9" id="KW-0028">Amino-acid biosynthesis</keyword>
<comment type="caution">
    <text evidence="11">The sequence shown here is derived from an EMBL/GenBank/DDBJ whole genome shotgun (WGS) entry which is preliminary data.</text>
</comment>
<dbReference type="Proteomes" id="UP001499915">
    <property type="component" value="Unassembled WGS sequence"/>
</dbReference>
<evidence type="ECO:0000256" key="5">
    <source>
        <dbReference type="ARBA" id="ARBA00022605"/>
    </source>
</evidence>
<protein>
    <recommendedName>
        <fullName evidence="4 9">N-(5'-phosphoribosyl)anthranilate isomerase</fullName>
        <shortName evidence="9">PRAI</shortName>
        <ecNumber evidence="3 9">5.3.1.24</ecNumber>
    </recommendedName>
</protein>
<keyword evidence="12" id="KW-1185">Reference proteome</keyword>
<evidence type="ECO:0000256" key="6">
    <source>
        <dbReference type="ARBA" id="ARBA00022822"/>
    </source>
</evidence>
<evidence type="ECO:0000256" key="8">
    <source>
        <dbReference type="ARBA" id="ARBA00023235"/>
    </source>
</evidence>
<comment type="pathway">
    <text evidence="2 9">Amino-acid biosynthesis; L-tryptophan biosynthesis; L-tryptophan from chorismate: step 3/5.</text>
</comment>
<gene>
    <name evidence="9" type="primary">trpF</name>
    <name evidence="11" type="ORF">GCM10009104_06830</name>
</gene>
<evidence type="ECO:0000256" key="4">
    <source>
        <dbReference type="ARBA" id="ARBA00022272"/>
    </source>
</evidence>
<evidence type="ECO:0000313" key="11">
    <source>
        <dbReference type="EMBL" id="GAA0684164.1"/>
    </source>
</evidence>
<name>A0ABN1I2X8_9GAMM</name>
<accession>A0ABN1I2X8</accession>
<dbReference type="CDD" id="cd00405">
    <property type="entry name" value="PRAI"/>
    <property type="match status" value="1"/>
</dbReference>
<evidence type="ECO:0000256" key="2">
    <source>
        <dbReference type="ARBA" id="ARBA00004664"/>
    </source>
</evidence>
<dbReference type="GO" id="GO:0016853">
    <property type="term" value="F:isomerase activity"/>
    <property type="evidence" value="ECO:0007669"/>
    <property type="project" value="UniProtKB-KW"/>
</dbReference>
<dbReference type="InterPro" id="IPR011060">
    <property type="entry name" value="RibuloseP-bd_barrel"/>
</dbReference>
<proteinExistence type="inferred from homology"/>
<keyword evidence="8 9" id="KW-0413">Isomerase</keyword>
<dbReference type="EMBL" id="BAAAET010000001">
    <property type="protein sequence ID" value="GAA0684164.1"/>
    <property type="molecule type" value="Genomic_DNA"/>
</dbReference>
<dbReference type="RefSeq" id="WP_343802316.1">
    <property type="nucleotide sequence ID" value="NZ_BAAAET010000001.1"/>
</dbReference>
<evidence type="ECO:0000256" key="1">
    <source>
        <dbReference type="ARBA" id="ARBA00001164"/>
    </source>
</evidence>
<dbReference type="InterPro" id="IPR001240">
    <property type="entry name" value="PRAI_dom"/>
</dbReference>
<dbReference type="PANTHER" id="PTHR42894">
    <property type="entry name" value="N-(5'-PHOSPHORIBOSYL)ANTHRANILATE ISOMERASE"/>
    <property type="match status" value="1"/>
</dbReference>
<keyword evidence="7 9" id="KW-0057">Aromatic amino acid biosynthesis</keyword>
<sequence length="205" mass="21633">MTTRVKICGITSLADAMSAIEAGASALGFVFYAPSPRFVKPEVAADIIRQLPPFVTTVGLFVNASDAEVASTVQQTGIDLLQFHGDEPESFCRAFMRPYIKAFRVRPELDLMELVACYPSARGILLDAYRPGVPGGTGEIFDWALIPSSLASRVVLAGGLNADNVAQAIAQVSPYAVDVSGGVEAAPGRKDAAKINAFMAAVKQP</sequence>
<feature type="domain" description="N-(5'phosphoribosyl) anthranilate isomerase (PRAI)" evidence="10">
    <location>
        <begin position="5"/>
        <end position="199"/>
    </location>
</feature>
<evidence type="ECO:0000256" key="7">
    <source>
        <dbReference type="ARBA" id="ARBA00023141"/>
    </source>
</evidence>
<dbReference type="Gene3D" id="3.20.20.70">
    <property type="entry name" value="Aldolase class I"/>
    <property type="match status" value="1"/>
</dbReference>
<dbReference type="PANTHER" id="PTHR42894:SF1">
    <property type="entry name" value="N-(5'-PHOSPHORIBOSYL)ANTHRANILATE ISOMERASE"/>
    <property type="match status" value="1"/>
</dbReference>
<dbReference type="InterPro" id="IPR013785">
    <property type="entry name" value="Aldolase_TIM"/>
</dbReference>
<dbReference type="HAMAP" id="MF_00135">
    <property type="entry name" value="PRAI"/>
    <property type="match status" value="1"/>
</dbReference>
<dbReference type="Pfam" id="PF00697">
    <property type="entry name" value="PRAI"/>
    <property type="match status" value="1"/>
</dbReference>
<dbReference type="NCBIfam" id="NF002299">
    <property type="entry name" value="PRK01222.1-6"/>
    <property type="match status" value="1"/>
</dbReference>
<dbReference type="InterPro" id="IPR044643">
    <property type="entry name" value="TrpF_fam"/>
</dbReference>
<comment type="similarity">
    <text evidence="9">Belongs to the TrpF family.</text>
</comment>